<keyword evidence="3" id="KW-0812">Transmembrane</keyword>
<reference evidence="5" key="1">
    <citation type="submission" date="2017-05" db="EMBL/GenBank/DDBJ databases">
        <authorList>
            <person name="Kirkegaard R."/>
            <person name="Mcilroy J S."/>
        </authorList>
    </citation>
    <scope>NUCLEOTIDE SEQUENCE [LARGE SCALE GENOMIC DNA]</scope>
</reference>
<name>A0A1Y6KAP6_9CHLR</name>
<feature type="compositionally biased region" description="Acidic residues" evidence="2">
    <location>
        <begin position="159"/>
        <end position="168"/>
    </location>
</feature>
<keyword evidence="3" id="KW-0472">Membrane</keyword>
<feature type="coiled-coil region" evidence="1">
    <location>
        <begin position="114"/>
        <end position="141"/>
    </location>
</feature>
<protein>
    <submittedName>
        <fullName evidence="4">Uncharacterized protein</fullName>
    </submittedName>
</protein>
<proteinExistence type="predicted"/>
<dbReference type="AlphaFoldDB" id="A0A1Y6KAP6"/>
<evidence type="ECO:0000313" key="5">
    <source>
        <dbReference type="Proteomes" id="UP000195514"/>
    </source>
</evidence>
<evidence type="ECO:0000256" key="3">
    <source>
        <dbReference type="SAM" id="Phobius"/>
    </source>
</evidence>
<dbReference type="RefSeq" id="WP_087862880.1">
    <property type="nucleotide sequence ID" value="NZ_LT859958.1"/>
</dbReference>
<feature type="transmembrane region" description="Helical" evidence="3">
    <location>
        <begin position="307"/>
        <end position="325"/>
    </location>
</feature>
<keyword evidence="5" id="KW-1185">Reference proteome</keyword>
<keyword evidence="3" id="KW-1133">Transmembrane helix</keyword>
<keyword evidence="1" id="KW-0175">Coiled coil</keyword>
<feature type="region of interest" description="Disordered" evidence="2">
    <location>
        <begin position="66"/>
        <end position="94"/>
    </location>
</feature>
<feature type="transmembrane region" description="Helical" evidence="3">
    <location>
        <begin position="530"/>
        <end position="549"/>
    </location>
</feature>
<dbReference type="KEGG" id="abat:CFX1CAM_2025"/>
<evidence type="ECO:0000256" key="2">
    <source>
        <dbReference type="SAM" id="MobiDB-lite"/>
    </source>
</evidence>
<dbReference type="EMBL" id="LT859958">
    <property type="protein sequence ID" value="SMX55090.1"/>
    <property type="molecule type" value="Genomic_DNA"/>
</dbReference>
<sequence length="563" mass="61802">MLVLICSECGAENPLGTEKCLLCEASLEGVVPVDLPRDDQPDLAGDEEHLTDLLHSLKQDEDQDQLFDGADGEFPPSPDHDEILEDAEQPDDEPQVPEWLYRIRQRAQTEPDSIGEITQKINAARASLETAQKEDQELQLRSVLQKIQGEVEKKPPDQVPDEIEDSEEVGTSGSMHENWLRRIRKKHRPAEAEDAKEILSEREGDSLLHWLVALENGEQTMEELVEEAPVDEAGRAEDTKETAISKGSEQATREIILDDIKGTQLEAMALSISREEQARADQLAATMRSDKEKRPAHTSDRPALNRGLRLGIGFLLITILSLVLFMGRPGERVSGVAAPHMRDMVEWVGGLQENSKVLLVMDYSAAFSGEMTLIATPILRGIFEAGAEVSTLSSAPAGRLLFDLLVEEATLVDQRVVTDLGYYPVGSFGAYGLARQTLPGENEPEFALTLPVKPFDAILILGDDYEGVMAWIEQIKSLKPDVPILLILSAQAGPLLQPYWESGQVAGMISGIADAVNLEGQNSVSSIHWFAYRVGIVLMILMLVIGMSFPSSRGSLGDEGGER</sequence>
<evidence type="ECO:0000313" key="4">
    <source>
        <dbReference type="EMBL" id="SMX55090.1"/>
    </source>
</evidence>
<dbReference type="Proteomes" id="UP000195514">
    <property type="component" value="Chromosome I"/>
</dbReference>
<accession>A0A1Y6KAP6</accession>
<feature type="region of interest" description="Disordered" evidence="2">
    <location>
        <begin position="151"/>
        <end position="174"/>
    </location>
</feature>
<evidence type="ECO:0000256" key="1">
    <source>
        <dbReference type="SAM" id="Coils"/>
    </source>
</evidence>
<dbReference type="OrthoDB" id="161624at2"/>
<organism evidence="4 5">
    <name type="scientific">Candidatus Brevifilum fermentans</name>
    <dbReference type="NCBI Taxonomy" id="1986204"/>
    <lineage>
        <taxon>Bacteria</taxon>
        <taxon>Bacillati</taxon>
        <taxon>Chloroflexota</taxon>
        <taxon>Anaerolineae</taxon>
        <taxon>Anaerolineales</taxon>
        <taxon>Anaerolineaceae</taxon>
        <taxon>Candidatus Brevifilum</taxon>
    </lineage>
</organism>
<gene>
    <name evidence="4" type="ORF">CFX1CAM_2025</name>
</gene>
<feature type="compositionally biased region" description="Acidic residues" evidence="2">
    <location>
        <begin position="82"/>
        <end position="94"/>
    </location>
</feature>